<evidence type="ECO:0000256" key="3">
    <source>
        <dbReference type="ARBA" id="ARBA00022679"/>
    </source>
</evidence>
<dbReference type="InterPro" id="IPR050500">
    <property type="entry name" value="Phos_Acetyltrans/Butyryltrans"/>
</dbReference>
<dbReference type="RefSeq" id="WP_043140350.1">
    <property type="nucleotide sequence ID" value="NZ_JSUQ01000007.1"/>
</dbReference>
<dbReference type="PANTHER" id="PTHR43356:SF3">
    <property type="entry name" value="PHOSPHATE ACETYLTRANSFERASE"/>
    <property type="match status" value="1"/>
</dbReference>
<reference evidence="6 7" key="1">
    <citation type="submission" date="2014-10" db="EMBL/GenBank/DDBJ databases">
        <title>Genome sequence of Ponticoccus sp. strain UMTAT08 isolated from clonal culture of toxic dinoflagellate Alexandrium tamiyavanichii.</title>
        <authorList>
            <person name="Gan H.Y."/>
            <person name="Muhd D.-D."/>
            <person name="Mohd Noor M.E."/>
            <person name="Yeong Y.S."/>
            <person name="Usup G."/>
        </authorList>
    </citation>
    <scope>NUCLEOTIDE SEQUENCE [LARGE SCALE GENOMIC DNA]</scope>
    <source>
        <strain evidence="6 7">UMTAT08</strain>
    </source>
</reference>
<comment type="similarity">
    <text evidence="2">Belongs to the phosphate acetyltransferase and butyryltransferase family.</text>
</comment>
<dbReference type="Gene3D" id="3.40.50.10750">
    <property type="entry name" value="Isocitrate/Isopropylmalate dehydrogenase-like"/>
    <property type="match status" value="1"/>
</dbReference>
<keyword evidence="7" id="KW-1185">Reference proteome</keyword>
<keyword evidence="3 6" id="KW-0808">Transferase</keyword>
<dbReference type="InterPro" id="IPR042113">
    <property type="entry name" value="P_AcTrfase_dom1"/>
</dbReference>
<dbReference type="PATRIC" id="fig|1515334.3.peg.1975"/>
<dbReference type="SUPFAM" id="SSF53659">
    <property type="entry name" value="Isocitrate/Isopropylmalate dehydrogenase-like"/>
    <property type="match status" value="1"/>
</dbReference>
<keyword evidence="4 6" id="KW-0012">Acyltransferase</keyword>
<dbReference type="Pfam" id="PF01515">
    <property type="entry name" value="PTA_PTB"/>
    <property type="match status" value="1"/>
</dbReference>
<dbReference type="STRING" id="561184.SAMN05216376_106259"/>
<evidence type="ECO:0000256" key="4">
    <source>
        <dbReference type="ARBA" id="ARBA00023315"/>
    </source>
</evidence>
<evidence type="ECO:0000259" key="5">
    <source>
        <dbReference type="Pfam" id="PF01515"/>
    </source>
</evidence>
<dbReference type="Gene3D" id="3.40.50.10950">
    <property type="match status" value="2"/>
</dbReference>
<evidence type="ECO:0000313" key="7">
    <source>
        <dbReference type="Proteomes" id="UP000030960"/>
    </source>
</evidence>
<dbReference type="Proteomes" id="UP000030960">
    <property type="component" value="Unassembled WGS sequence"/>
</dbReference>
<dbReference type="PIRSF" id="PIRSF000428">
    <property type="entry name" value="P_Ac_trans"/>
    <property type="match status" value="1"/>
</dbReference>
<name>A0A0B3RQT1_9RHOB</name>
<dbReference type="EC" id="2.3.1.8" evidence="6"/>
<protein>
    <submittedName>
        <fullName evidence="6">Phosphate acetyltransferase</fullName>
        <ecNumber evidence="6">2.3.1.8</ecNumber>
    </submittedName>
</protein>
<organism evidence="6 7">
    <name type="scientific">Mameliella alba</name>
    <dbReference type="NCBI Taxonomy" id="561184"/>
    <lineage>
        <taxon>Bacteria</taxon>
        <taxon>Pseudomonadati</taxon>
        <taxon>Pseudomonadota</taxon>
        <taxon>Alphaproteobacteria</taxon>
        <taxon>Rhodobacterales</taxon>
        <taxon>Roseobacteraceae</taxon>
        <taxon>Mameliella</taxon>
    </lineage>
</organism>
<dbReference type="InterPro" id="IPR002505">
    <property type="entry name" value="PTA_PTB"/>
</dbReference>
<comment type="catalytic activity">
    <reaction evidence="1">
        <text>acetyl-CoA + phosphate = acetyl phosphate + CoA</text>
        <dbReference type="Rhea" id="RHEA:19521"/>
        <dbReference type="ChEBI" id="CHEBI:22191"/>
        <dbReference type="ChEBI" id="CHEBI:43474"/>
        <dbReference type="ChEBI" id="CHEBI:57287"/>
        <dbReference type="ChEBI" id="CHEBI:57288"/>
        <dbReference type="EC" id="2.3.1.8"/>
    </reaction>
</comment>
<evidence type="ECO:0000313" key="6">
    <source>
        <dbReference type="EMBL" id="KHQ53430.1"/>
    </source>
</evidence>
<comment type="caution">
    <text evidence="6">The sequence shown here is derived from an EMBL/GenBank/DDBJ whole genome shotgun (WGS) entry which is preliminary data.</text>
</comment>
<dbReference type="EMBL" id="JSUQ01000007">
    <property type="protein sequence ID" value="KHQ53430.1"/>
    <property type="molecule type" value="Genomic_DNA"/>
</dbReference>
<sequence length="283" mass="29181">MTFLERAFDRARARRARVVFPELEEPRVAAACDRLRTEGLADPIGLIPTSDAMIATLVEARGMKESLARRMLDRPLYRAAAMVAAGEAEAMVAGADAPTRRVIEAASIAIGLAEGVSLPSSFFAMLMPDGRTLIFADCAVNLSPDAEGLAAIARASERTAQALLGEARVALLSFSTGASGAGDSVDKVRAAAELTGFAGPVQADAALNPGIAAKKGMGTGDANVLVFPDLDSGNIGYKLVQELAGAQALGPILQGFRKPVCDLSRGATAEDIVAATAVTLALD</sequence>
<dbReference type="PANTHER" id="PTHR43356">
    <property type="entry name" value="PHOSPHATE ACETYLTRANSFERASE"/>
    <property type="match status" value="1"/>
</dbReference>
<evidence type="ECO:0000256" key="2">
    <source>
        <dbReference type="ARBA" id="ARBA00005656"/>
    </source>
</evidence>
<dbReference type="AlphaFoldDB" id="A0A0B3RQT1"/>
<accession>A0A0B3RQT1</accession>
<dbReference type="OrthoDB" id="9808984at2"/>
<dbReference type="GO" id="GO:0008959">
    <property type="term" value="F:phosphate acetyltransferase activity"/>
    <property type="evidence" value="ECO:0007669"/>
    <property type="project" value="UniProtKB-EC"/>
</dbReference>
<gene>
    <name evidence="6" type="ORF">OA50_01960</name>
</gene>
<dbReference type="InterPro" id="IPR042112">
    <property type="entry name" value="P_AcTrfase_dom2"/>
</dbReference>
<proteinExistence type="inferred from homology"/>
<feature type="domain" description="Phosphate acetyl/butaryl transferase" evidence="5">
    <location>
        <begin position="54"/>
        <end position="279"/>
    </location>
</feature>
<evidence type="ECO:0000256" key="1">
    <source>
        <dbReference type="ARBA" id="ARBA00000705"/>
    </source>
</evidence>
<dbReference type="InterPro" id="IPR012147">
    <property type="entry name" value="P_Ac_Bu_trans"/>
</dbReference>